<reference evidence="5 6" key="1">
    <citation type="submission" date="2024-09" db="EMBL/GenBank/DDBJ databases">
        <title>Description of Labrys sedimenti sp. nov., isolated from a diclofenac-degrading enrichment culture, and genome-based reclassification of Labrys portucalensis as a later heterotypic synonym of Labrys neptuniae.</title>
        <authorList>
            <person name="Tancsics A."/>
            <person name="Csepanyi A."/>
        </authorList>
    </citation>
    <scope>NUCLEOTIDE SEQUENCE [LARGE SCALE GENOMIC DNA]</scope>
    <source>
        <strain evidence="5 6">LMG 23412</strain>
    </source>
</reference>
<dbReference type="PANTHER" id="PTHR30332:SF17">
    <property type="entry name" value="TYPE IV PILIATION SYSTEM PROTEIN DR_0774-RELATED"/>
    <property type="match status" value="1"/>
</dbReference>
<comment type="similarity">
    <text evidence="1">Belongs to the bacterial secretin family.</text>
</comment>
<dbReference type="RefSeq" id="WP_311943940.1">
    <property type="nucleotide sequence ID" value="NZ_JAVSCS010000043.1"/>
</dbReference>
<dbReference type="EMBL" id="JBHGPK010000014">
    <property type="protein sequence ID" value="MFC2252877.1"/>
    <property type="molecule type" value="Genomic_DNA"/>
</dbReference>
<feature type="domain" description="Pilus formation protein N-terminal" evidence="4">
    <location>
        <begin position="61"/>
        <end position="128"/>
    </location>
</feature>
<dbReference type="PRINTS" id="PR00811">
    <property type="entry name" value="BCTERIALGSPD"/>
</dbReference>
<evidence type="ECO:0000313" key="6">
    <source>
        <dbReference type="Proteomes" id="UP001595190"/>
    </source>
</evidence>
<evidence type="ECO:0000256" key="1">
    <source>
        <dbReference type="RuleBase" id="RU004003"/>
    </source>
</evidence>
<dbReference type="PANTHER" id="PTHR30332">
    <property type="entry name" value="PROBABLE GENERAL SECRETION PATHWAY PROTEIN D"/>
    <property type="match status" value="1"/>
</dbReference>
<name>A0ABV6ZL49_9HYPH</name>
<evidence type="ECO:0000259" key="3">
    <source>
        <dbReference type="Pfam" id="PF00263"/>
    </source>
</evidence>
<evidence type="ECO:0000313" key="5">
    <source>
        <dbReference type="EMBL" id="MFC2252877.1"/>
    </source>
</evidence>
<comment type="caution">
    <text evidence="5">The sequence shown here is derived from an EMBL/GenBank/DDBJ whole genome shotgun (WGS) entry which is preliminary data.</text>
</comment>
<evidence type="ECO:0000259" key="4">
    <source>
        <dbReference type="Pfam" id="PF13629"/>
    </source>
</evidence>
<protein>
    <submittedName>
        <fullName evidence="5">Type II and III secretion system protein family protein</fullName>
    </submittedName>
</protein>
<gene>
    <name evidence="5" type="ORF">ACETRX_24790</name>
</gene>
<sequence>MTSHGRAGLCMVTHATGLAPEIGWSLLYRQLAVLAAFALLLLGLVQGAHAQTMTSLPSKPSVDLAVGQGRLFRFKQPVESVLVADTTIADLQIVSPQLVYVFGLKPGLTNLIAVTADQKVEATTEFRVSTDPRPAQRAQKVMQPRGATNLTIFGDRIVASGNAGSVDEALDTDDVARTYSQPDRPPINDTTISGSQQINIRVRFAEISRSELLSFGVDWGVFANSGNFSFGLLKTGGVSEGGGNLGIGLRSNAVNVSALIEALQRNGIVKILAEPNLTAVTGQTASFLAGGEIPVPIPQSRDTVTVEYKSFGVSLNFTPTLLPNNHIAIHVKPEVSSISDSGGVSLNGFNLPSFVVRRADTTVEVASGQTFAIAGLFQQRFAKSLQKFPFLGDVPVLGTLFQSERFQREETELVILVTPYLVQPVRGHDLATPIDRPARNKKARKPANTAGMGLIVK</sequence>
<feature type="region of interest" description="Disordered" evidence="2">
    <location>
        <begin position="437"/>
        <end position="457"/>
    </location>
</feature>
<dbReference type="Pfam" id="PF00263">
    <property type="entry name" value="Secretin"/>
    <property type="match status" value="1"/>
</dbReference>
<dbReference type="Proteomes" id="UP001595190">
    <property type="component" value="Unassembled WGS sequence"/>
</dbReference>
<dbReference type="InterPro" id="IPR004846">
    <property type="entry name" value="T2SS/T3SS_dom"/>
</dbReference>
<dbReference type="InterPro" id="IPR050810">
    <property type="entry name" value="Bact_Secretion_Sys_Channel"/>
</dbReference>
<dbReference type="InterPro" id="IPR032789">
    <property type="entry name" value="T2SS-T3SS_pil_N"/>
</dbReference>
<proteinExistence type="inferred from homology"/>
<dbReference type="InterPro" id="IPR001775">
    <property type="entry name" value="GspD/PilQ"/>
</dbReference>
<organism evidence="5 6">
    <name type="scientific">Labrys neptuniae</name>
    <dbReference type="NCBI Taxonomy" id="376174"/>
    <lineage>
        <taxon>Bacteria</taxon>
        <taxon>Pseudomonadati</taxon>
        <taxon>Pseudomonadota</taxon>
        <taxon>Alphaproteobacteria</taxon>
        <taxon>Hyphomicrobiales</taxon>
        <taxon>Xanthobacteraceae</taxon>
        <taxon>Labrys</taxon>
    </lineage>
</organism>
<accession>A0ABV6ZL49</accession>
<dbReference type="Pfam" id="PF13629">
    <property type="entry name" value="T2SS-T3SS_pil_N"/>
    <property type="match status" value="1"/>
</dbReference>
<feature type="domain" description="Type II/III secretion system secretin-like" evidence="3">
    <location>
        <begin position="262"/>
        <end position="422"/>
    </location>
</feature>
<evidence type="ECO:0000256" key="2">
    <source>
        <dbReference type="SAM" id="MobiDB-lite"/>
    </source>
</evidence>